<keyword evidence="1" id="KW-0479">Metal-binding</keyword>
<feature type="domain" description="RING-type" evidence="3">
    <location>
        <begin position="359"/>
        <end position="419"/>
    </location>
</feature>
<evidence type="ECO:0000256" key="1">
    <source>
        <dbReference type="PROSITE-ProRule" id="PRU00175"/>
    </source>
</evidence>
<dbReference type="Proteomes" id="UP000054558">
    <property type="component" value="Unassembled WGS sequence"/>
</dbReference>
<dbReference type="InterPro" id="IPR013083">
    <property type="entry name" value="Znf_RING/FYVE/PHD"/>
</dbReference>
<organism evidence="4 5">
    <name type="scientific">Klebsormidium nitens</name>
    <name type="common">Green alga</name>
    <name type="synonym">Ulothrix nitens</name>
    <dbReference type="NCBI Taxonomy" id="105231"/>
    <lineage>
        <taxon>Eukaryota</taxon>
        <taxon>Viridiplantae</taxon>
        <taxon>Streptophyta</taxon>
        <taxon>Klebsormidiophyceae</taxon>
        <taxon>Klebsormidiales</taxon>
        <taxon>Klebsormidiaceae</taxon>
        <taxon>Klebsormidium</taxon>
    </lineage>
</organism>
<sequence length="436" mass="47321">MNRVIICTDDDVRPSTQRYQAAAQSIMYAEDKKKALALYRPKQLQKYAANLHVAKLEQEERSRRDPSADAAKRARALHLQLAFCAQYMDERIRGGERVNDPIGYSGSAHGGAVLAGANGGAGNGASENTTKEKMAPTTEVGVTGCAANPVGVNMPGSQLVATATNENKPPREVALRASGTGLSVKWPGQGEPKERPTAFGTAHFGGGSQKMGVTDQNPFLAKQGTAGTAVPFLNGVPSKLPSCIKLVWVKRIEGKEVRTEALLRDPQKIAAFYRERVKRAAMRAGLARAPPAKAEPERGARQTGTLLKRKSVLDGMKADTEAKVRLLSSGTGKRQPMLRLTENSPPAKKRKADADSNVCAICLEEWDAERQRMIILAAKGTAHKCNHALYCNRCLEVYFRKMRARAEKAESGAFNYRCPSNCDLGAKKPKLEVVHM</sequence>
<evidence type="ECO:0000256" key="2">
    <source>
        <dbReference type="SAM" id="MobiDB-lite"/>
    </source>
</evidence>
<dbReference type="InterPro" id="IPR001841">
    <property type="entry name" value="Znf_RING"/>
</dbReference>
<keyword evidence="1" id="KW-0862">Zinc</keyword>
<evidence type="ECO:0000313" key="5">
    <source>
        <dbReference type="Proteomes" id="UP000054558"/>
    </source>
</evidence>
<name>A0A1Y1IEE2_KLENI</name>
<proteinExistence type="predicted"/>
<evidence type="ECO:0000259" key="3">
    <source>
        <dbReference type="PROSITE" id="PS50089"/>
    </source>
</evidence>
<protein>
    <recommendedName>
        <fullName evidence="3">RING-type domain-containing protein</fullName>
    </recommendedName>
</protein>
<dbReference type="Gene3D" id="3.30.40.10">
    <property type="entry name" value="Zinc/RING finger domain, C3HC4 (zinc finger)"/>
    <property type="match status" value="1"/>
</dbReference>
<dbReference type="PROSITE" id="PS50089">
    <property type="entry name" value="ZF_RING_2"/>
    <property type="match status" value="1"/>
</dbReference>
<keyword evidence="1" id="KW-0863">Zinc-finger</keyword>
<dbReference type="GO" id="GO:0008270">
    <property type="term" value="F:zinc ion binding"/>
    <property type="evidence" value="ECO:0007669"/>
    <property type="project" value="UniProtKB-KW"/>
</dbReference>
<feature type="region of interest" description="Disordered" evidence="2">
    <location>
        <begin position="330"/>
        <end position="350"/>
    </location>
</feature>
<reference evidence="4 5" key="1">
    <citation type="journal article" date="2014" name="Nat. Commun.">
        <title>Klebsormidium flaccidum genome reveals primary factors for plant terrestrial adaptation.</title>
        <authorList>
            <person name="Hori K."/>
            <person name="Maruyama F."/>
            <person name="Fujisawa T."/>
            <person name="Togashi T."/>
            <person name="Yamamoto N."/>
            <person name="Seo M."/>
            <person name="Sato S."/>
            <person name="Yamada T."/>
            <person name="Mori H."/>
            <person name="Tajima N."/>
            <person name="Moriyama T."/>
            <person name="Ikeuchi M."/>
            <person name="Watanabe M."/>
            <person name="Wada H."/>
            <person name="Kobayashi K."/>
            <person name="Saito M."/>
            <person name="Masuda T."/>
            <person name="Sasaki-Sekimoto Y."/>
            <person name="Mashiguchi K."/>
            <person name="Awai K."/>
            <person name="Shimojima M."/>
            <person name="Masuda S."/>
            <person name="Iwai M."/>
            <person name="Nobusawa T."/>
            <person name="Narise T."/>
            <person name="Kondo S."/>
            <person name="Saito H."/>
            <person name="Sato R."/>
            <person name="Murakawa M."/>
            <person name="Ihara Y."/>
            <person name="Oshima-Yamada Y."/>
            <person name="Ohtaka K."/>
            <person name="Satoh M."/>
            <person name="Sonobe K."/>
            <person name="Ishii M."/>
            <person name="Ohtani R."/>
            <person name="Kanamori-Sato M."/>
            <person name="Honoki R."/>
            <person name="Miyazaki D."/>
            <person name="Mochizuki H."/>
            <person name="Umetsu J."/>
            <person name="Higashi K."/>
            <person name="Shibata D."/>
            <person name="Kamiya Y."/>
            <person name="Sato N."/>
            <person name="Nakamura Y."/>
            <person name="Tabata S."/>
            <person name="Ida S."/>
            <person name="Kurokawa K."/>
            <person name="Ohta H."/>
        </authorList>
    </citation>
    <scope>NUCLEOTIDE SEQUENCE [LARGE SCALE GENOMIC DNA]</scope>
    <source>
        <strain evidence="4 5">NIES-2285</strain>
    </source>
</reference>
<accession>A0A1Y1IEE2</accession>
<keyword evidence="5" id="KW-1185">Reference proteome</keyword>
<dbReference type="AlphaFoldDB" id="A0A1Y1IEE2"/>
<evidence type="ECO:0000313" key="4">
    <source>
        <dbReference type="EMBL" id="GAQ89325.1"/>
    </source>
</evidence>
<dbReference type="EMBL" id="DF237460">
    <property type="protein sequence ID" value="GAQ89325.1"/>
    <property type="molecule type" value="Genomic_DNA"/>
</dbReference>
<gene>
    <name evidence="4" type="ORF">KFL_005110070</name>
</gene>